<proteinExistence type="predicted"/>
<evidence type="ECO:0000313" key="2">
    <source>
        <dbReference type="EMBL" id="MXV52721.1"/>
    </source>
</evidence>
<dbReference type="EMBL" id="WVHT01000009">
    <property type="protein sequence ID" value="MXV52721.1"/>
    <property type="molecule type" value="Genomic_DNA"/>
</dbReference>
<accession>A0A7K1YEC4</accession>
<name>A0A7K1YEC4_9SPHI</name>
<dbReference type="InterPro" id="IPR025631">
    <property type="entry name" value="Porin_10"/>
</dbReference>
<protein>
    <recommendedName>
        <fullName evidence="4">Porin</fullName>
    </recommendedName>
</protein>
<comment type="caution">
    <text evidence="2">The sequence shown here is derived from an EMBL/GenBank/DDBJ whole genome shotgun (WGS) entry which is preliminary data.</text>
</comment>
<evidence type="ECO:0000313" key="3">
    <source>
        <dbReference type="Proteomes" id="UP000466586"/>
    </source>
</evidence>
<gene>
    <name evidence="2" type="ORF">GS399_17245</name>
</gene>
<evidence type="ECO:0000256" key="1">
    <source>
        <dbReference type="SAM" id="SignalP"/>
    </source>
</evidence>
<dbReference type="Proteomes" id="UP000466586">
    <property type="component" value="Unassembled WGS sequence"/>
</dbReference>
<feature type="chain" id="PRO_5029829456" description="Porin" evidence="1">
    <location>
        <begin position="35"/>
        <end position="683"/>
    </location>
</feature>
<feature type="signal peptide" evidence="1">
    <location>
        <begin position="1"/>
        <end position="34"/>
    </location>
</feature>
<organism evidence="2 3">
    <name type="scientific">Hufsiella arboris</name>
    <dbReference type="NCBI Taxonomy" id="2695275"/>
    <lineage>
        <taxon>Bacteria</taxon>
        <taxon>Pseudomonadati</taxon>
        <taxon>Bacteroidota</taxon>
        <taxon>Sphingobacteriia</taxon>
        <taxon>Sphingobacteriales</taxon>
        <taxon>Sphingobacteriaceae</taxon>
        <taxon>Hufsiella</taxon>
    </lineage>
</organism>
<reference evidence="2 3" key="1">
    <citation type="submission" date="2019-11" db="EMBL/GenBank/DDBJ databases">
        <title>Pedobacter sp. HMF7647 Genome sequencing and assembly.</title>
        <authorList>
            <person name="Kang H."/>
            <person name="Kim H."/>
            <person name="Joh K."/>
        </authorList>
    </citation>
    <scope>NUCLEOTIDE SEQUENCE [LARGE SCALE GENOMIC DNA]</scope>
    <source>
        <strain evidence="2 3">HMF7647</strain>
    </source>
</reference>
<keyword evidence="1" id="KW-0732">Signal</keyword>
<evidence type="ECO:0008006" key="4">
    <source>
        <dbReference type="Google" id="ProtNLM"/>
    </source>
</evidence>
<dbReference type="RefSeq" id="WP_160845897.1">
    <property type="nucleotide sequence ID" value="NZ_WVHT01000009.1"/>
</dbReference>
<keyword evidence="3" id="KW-1185">Reference proteome</keyword>
<dbReference type="Pfam" id="PF14121">
    <property type="entry name" value="Porin_10"/>
    <property type="match status" value="1"/>
</dbReference>
<dbReference type="AlphaFoldDB" id="A0A7K1YEC4"/>
<sequence>MITTFKESFSCSLKYVLFIAGVMLISLSASQVSAQVVQPAPQPPPNQTPKDPGAEIDSLRKREEGQNDTVVITAKYIRYTNIGLLSDSTKTIPIDTTDRNFENYNPLFQPETPTMNLGNMGLDYRYMLFTPRKNIGFDAGFHNLDMYLLTEDSLKYYRARSPFSSLYYVNGGQAQQLFQVIHSQNIKPNWNIGANYNRIGGNGFYTNQQPNHTNIALFTWYESPKKRYNLQANVIWNTLKAAENGSVINDSLFTSSESLSGSYTDVKLQGTRADQPRQTWRNSTFFIRQSYFIGRIDSAGNDTVSSVLPTQRVSYTLQYSRNRYKFYRNEPDNYDALPDLIPDDGITQITNDSTEVKNLHSEFFYSFYLRGKSVKFIKNELKLDLGLLYDIYWYRQMQYKKNFQNITLQANVGYRFSDRVNIVGKLSQIAQGENAGDFLYEANTNFLLSRSVGRIVLGAYMLNKSPEQLYEKVNYQFYSWDNNFDRTKTTNLSFLYENPKYSFSAKAEYYLVSNYLYYAETYLPRKINPFQESSDINLLKISAGKNFTFGKFGFNTFVAYQKTDSRALLRIPEFYGYGSLYFSTPVFKVLKATLGVDARFNTPYAAPAYDLNTSQFYNDISATEFSSYPVFDPWLKATLKRANLFVKYNYANEGLFSKGFYTVNRYPMQKGLLTFGVRWNFYN</sequence>